<protein>
    <submittedName>
        <fullName evidence="2">Uncharacterized protein</fullName>
    </submittedName>
</protein>
<feature type="region of interest" description="Disordered" evidence="1">
    <location>
        <begin position="82"/>
        <end position="174"/>
    </location>
</feature>
<dbReference type="AlphaFoldDB" id="A0A6J8EK09"/>
<sequence length="174" mass="20194">MVTAYFNQPLWQDIQHVSNQLIYGDDTSEEELEEVESVLPEQGEDKSLEFNTALVLTFFGTLVNYYHQFLGIVNRIAPRQGIQPPQNVPMQQDPQPRAQPPQNIPMQQDPQPRAQPPQNIPMQQDPQPRVQRTQLIPMQQDPQPRVQQPLLQPQDPPRIKRSQRGRHPVVKLYL</sequence>
<dbReference type="EMBL" id="CACVKT020009075">
    <property type="protein sequence ID" value="CAC5420102.1"/>
    <property type="molecule type" value="Genomic_DNA"/>
</dbReference>
<organism evidence="2 3">
    <name type="scientific">Mytilus coruscus</name>
    <name type="common">Sea mussel</name>
    <dbReference type="NCBI Taxonomy" id="42192"/>
    <lineage>
        <taxon>Eukaryota</taxon>
        <taxon>Metazoa</taxon>
        <taxon>Spiralia</taxon>
        <taxon>Lophotrochozoa</taxon>
        <taxon>Mollusca</taxon>
        <taxon>Bivalvia</taxon>
        <taxon>Autobranchia</taxon>
        <taxon>Pteriomorphia</taxon>
        <taxon>Mytilida</taxon>
        <taxon>Mytiloidea</taxon>
        <taxon>Mytilidae</taxon>
        <taxon>Mytilinae</taxon>
        <taxon>Mytilus</taxon>
    </lineage>
</organism>
<feature type="compositionally biased region" description="Polar residues" evidence="1">
    <location>
        <begin position="120"/>
        <end position="136"/>
    </location>
</feature>
<proteinExistence type="predicted"/>
<evidence type="ECO:0000256" key="1">
    <source>
        <dbReference type="SAM" id="MobiDB-lite"/>
    </source>
</evidence>
<evidence type="ECO:0000313" key="3">
    <source>
        <dbReference type="Proteomes" id="UP000507470"/>
    </source>
</evidence>
<feature type="compositionally biased region" description="Low complexity" evidence="1">
    <location>
        <begin position="137"/>
        <end position="153"/>
    </location>
</feature>
<accession>A0A6J8EK09</accession>
<evidence type="ECO:0000313" key="2">
    <source>
        <dbReference type="EMBL" id="CAC5420102.1"/>
    </source>
</evidence>
<reference evidence="2 3" key="1">
    <citation type="submission" date="2020-06" db="EMBL/GenBank/DDBJ databases">
        <authorList>
            <person name="Li R."/>
            <person name="Bekaert M."/>
        </authorList>
    </citation>
    <scope>NUCLEOTIDE SEQUENCE [LARGE SCALE GENOMIC DNA]</scope>
    <source>
        <strain evidence="3">wild</strain>
    </source>
</reference>
<dbReference type="Proteomes" id="UP000507470">
    <property type="component" value="Unassembled WGS sequence"/>
</dbReference>
<feature type="compositionally biased region" description="Basic residues" evidence="1">
    <location>
        <begin position="159"/>
        <end position="174"/>
    </location>
</feature>
<name>A0A6J8EK09_MYTCO</name>
<keyword evidence="3" id="KW-1185">Reference proteome</keyword>
<gene>
    <name evidence="2" type="ORF">MCOR_52368</name>
</gene>